<dbReference type="AlphaFoldDB" id="A0AAD9FLS7"/>
<dbReference type="GO" id="GO:0106335">
    <property type="term" value="F:tRNA (5-carboxymethyluridine(34)-5-O)-methyltransferase activity"/>
    <property type="evidence" value="ECO:0007669"/>
    <property type="project" value="TreeGrafter"/>
</dbReference>
<evidence type="ECO:0000256" key="1">
    <source>
        <dbReference type="ARBA" id="ARBA00022603"/>
    </source>
</evidence>
<keyword evidence="1" id="KW-0489">Methyltransferase</keyword>
<gene>
    <name evidence="5" type="ORF">DB88DRAFT_502065</name>
</gene>
<sequence>MPKPIPTPYSPLLPPGEAERESVHQVYEAIAPHFSLTRYKPWPLVSQFLASLPPNTLGLDSGAGNGKYVPLAREQGREVVALDMSWGLLSVARGAIETKAECLRGELGYDGWRARVFDWAISIAAIHHLSTPERRAQGVKALLNALALHRDTEDTPCSRFMIYVWAFEQGEGSKRKMGKRAAREAREGGRVGHSAEAQSDEGQGGTIASGTDDTEGMTNRVKGLSTQSPSNPPTIDAKTTQQSATTTHPADSPAGPPVVAPPADGTPVVQDVLVPWVLQPKPGTKETQAEEPKVFHRYYHLFLRGELRELVESAARDDGYIVVASPDQGAALGPEDKWMKVVSEGWEADNWWLEGLVGVGPTRG</sequence>
<feature type="domain" description="Methyltransferase type 11" evidence="4">
    <location>
        <begin position="59"/>
        <end position="139"/>
    </location>
</feature>
<feature type="region of interest" description="Disordered" evidence="3">
    <location>
        <begin position="174"/>
        <end position="266"/>
    </location>
</feature>
<evidence type="ECO:0000259" key="4">
    <source>
        <dbReference type="Pfam" id="PF08241"/>
    </source>
</evidence>
<dbReference type="GO" id="GO:0002098">
    <property type="term" value="P:tRNA wobble uridine modification"/>
    <property type="evidence" value="ECO:0007669"/>
    <property type="project" value="TreeGrafter"/>
</dbReference>
<evidence type="ECO:0000313" key="6">
    <source>
        <dbReference type="Proteomes" id="UP001182556"/>
    </source>
</evidence>
<dbReference type="InterPro" id="IPR013216">
    <property type="entry name" value="Methyltransf_11"/>
</dbReference>
<dbReference type="InterPro" id="IPR029063">
    <property type="entry name" value="SAM-dependent_MTases_sf"/>
</dbReference>
<organism evidence="5 6">
    <name type="scientific">Papiliotrema laurentii</name>
    <name type="common">Cryptococcus laurentii</name>
    <dbReference type="NCBI Taxonomy" id="5418"/>
    <lineage>
        <taxon>Eukaryota</taxon>
        <taxon>Fungi</taxon>
        <taxon>Dikarya</taxon>
        <taxon>Basidiomycota</taxon>
        <taxon>Agaricomycotina</taxon>
        <taxon>Tremellomycetes</taxon>
        <taxon>Tremellales</taxon>
        <taxon>Rhynchogastremaceae</taxon>
        <taxon>Papiliotrema</taxon>
    </lineage>
</organism>
<dbReference type="InterPro" id="IPR051422">
    <property type="entry name" value="AlkB_tRNA_MeTrf/Diox"/>
</dbReference>
<keyword evidence="2" id="KW-0808">Transferase</keyword>
<protein>
    <recommendedName>
        <fullName evidence="4">Methyltransferase type 11 domain-containing protein</fullName>
    </recommendedName>
</protein>
<dbReference type="Proteomes" id="UP001182556">
    <property type="component" value="Unassembled WGS sequence"/>
</dbReference>
<accession>A0AAD9FLS7</accession>
<dbReference type="SUPFAM" id="SSF53335">
    <property type="entry name" value="S-adenosyl-L-methionine-dependent methyltransferases"/>
    <property type="match status" value="1"/>
</dbReference>
<dbReference type="PANTHER" id="PTHR13069:SF21">
    <property type="entry name" value="ALKYLATED DNA REPAIR PROTEIN ALKB HOMOLOG 8"/>
    <property type="match status" value="1"/>
</dbReference>
<comment type="caution">
    <text evidence="5">The sequence shown here is derived from an EMBL/GenBank/DDBJ whole genome shotgun (WGS) entry which is preliminary data.</text>
</comment>
<dbReference type="Pfam" id="PF08241">
    <property type="entry name" value="Methyltransf_11"/>
    <property type="match status" value="1"/>
</dbReference>
<dbReference type="GO" id="GO:0005634">
    <property type="term" value="C:nucleus"/>
    <property type="evidence" value="ECO:0007669"/>
    <property type="project" value="TreeGrafter"/>
</dbReference>
<dbReference type="Gene3D" id="3.40.50.150">
    <property type="entry name" value="Vaccinia Virus protein VP39"/>
    <property type="match status" value="1"/>
</dbReference>
<proteinExistence type="predicted"/>
<feature type="compositionally biased region" description="Polar residues" evidence="3">
    <location>
        <begin position="237"/>
        <end position="248"/>
    </location>
</feature>
<evidence type="ECO:0000256" key="3">
    <source>
        <dbReference type="SAM" id="MobiDB-lite"/>
    </source>
</evidence>
<keyword evidence="6" id="KW-1185">Reference proteome</keyword>
<dbReference type="GO" id="GO:0030488">
    <property type="term" value="P:tRNA methylation"/>
    <property type="evidence" value="ECO:0007669"/>
    <property type="project" value="TreeGrafter"/>
</dbReference>
<dbReference type="GO" id="GO:0000049">
    <property type="term" value="F:tRNA binding"/>
    <property type="evidence" value="ECO:0007669"/>
    <property type="project" value="TreeGrafter"/>
</dbReference>
<evidence type="ECO:0000313" key="5">
    <source>
        <dbReference type="EMBL" id="KAK1921059.1"/>
    </source>
</evidence>
<evidence type="ECO:0000256" key="2">
    <source>
        <dbReference type="ARBA" id="ARBA00022679"/>
    </source>
</evidence>
<dbReference type="EMBL" id="JAODAN010000012">
    <property type="protein sequence ID" value="KAK1921059.1"/>
    <property type="molecule type" value="Genomic_DNA"/>
</dbReference>
<dbReference type="GO" id="GO:0005737">
    <property type="term" value="C:cytoplasm"/>
    <property type="evidence" value="ECO:0007669"/>
    <property type="project" value="TreeGrafter"/>
</dbReference>
<reference evidence="5" key="1">
    <citation type="submission" date="2023-02" db="EMBL/GenBank/DDBJ databases">
        <title>Identification and recombinant expression of a fungal hydrolase from Papiliotrema laurentii that hydrolyzes apple cutin and clears colloidal polyester polyurethane.</title>
        <authorList>
            <consortium name="DOE Joint Genome Institute"/>
            <person name="Roman V.A."/>
            <person name="Bojanowski C."/>
            <person name="Crable B.R."/>
            <person name="Wagner D.N."/>
            <person name="Hung C.S."/>
            <person name="Nadeau L.J."/>
            <person name="Schratz L."/>
            <person name="Haridas S."/>
            <person name="Pangilinan J."/>
            <person name="Lipzen A."/>
            <person name="Na H."/>
            <person name="Yan M."/>
            <person name="Ng V."/>
            <person name="Grigoriev I.V."/>
            <person name="Spatafora J.W."/>
            <person name="Barlow D."/>
            <person name="Biffinger J."/>
            <person name="Kelley-Loughnane N."/>
            <person name="Varaljay V.A."/>
            <person name="Crookes-Goodson W.J."/>
        </authorList>
    </citation>
    <scope>NUCLEOTIDE SEQUENCE</scope>
    <source>
        <strain evidence="5">5307AH</strain>
    </source>
</reference>
<name>A0AAD9FLS7_PAPLA</name>
<dbReference type="GO" id="GO:0008757">
    <property type="term" value="F:S-adenosylmethionine-dependent methyltransferase activity"/>
    <property type="evidence" value="ECO:0007669"/>
    <property type="project" value="InterPro"/>
</dbReference>
<dbReference type="PANTHER" id="PTHR13069">
    <property type="entry name" value="ALKYLATED DNA REPAIR PROTEIN ALKB HOMOLOG 8"/>
    <property type="match status" value="1"/>
</dbReference>
<feature type="compositionally biased region" description="Basic and acidic residues" evidence="3">
    <location>
        <begin position="181"/>
        <end position="190"/>
    </location>
</feature>